<proteinExistence type="predicted"/>
<dbReference type="SUPFAM" id="SSF55961">
    <property type="entry name" value="Bet v1-like"/>
    <property type="match status" value="1"/>
</dbReference>
<dbReference type="Gene3D" id="3.30.530.20">
    <property type="match status" value="1"/>
</dbReference>
<reference evidence="2" key="1">
    <citation type="submission" date="2016-10" db="EMBL/GenBank/DDBJ databases">
        <authorList>
            <person name="Varghese N."/>
            <person name="Submissions S."/>
        </authorList>
    </citation>
    <scope>NUCLEOTIDE SEQUENCE [LARGE SCALE GENOMIC DNA]</scope>
    <source>
        <strain evidence="2">DSM 46732</strain>
    </source>
</reference>
<dbReference type="STRING" id="405564.SAMN04487905_10461"/>
<organism evidence="1 2">
    <name type="scientific">Actinopolyspora xinjiangensis</name>
    <dbReference type="NCBI Taxonomy" id="405564"/>
    <lineage>
        <taxon>Bacteria</taxon>
        <taxon>Bacillati</taxon>
        <taxon>Actinomycetota</taxon>
        <taxon>Actinomycetes</taxon>
        <taxon>Actinopolysporales</taxon>
        <taxon>Actinopolysporaceae</taxon>
        <taxon>Actinopolyspora</taxon>
    </lineage>
</organism>
<evidence type="ECO:0000313" key="2">
    <source>
        <dbReference type="Proteomes" id="UP000199497"/>
    </source>
</evidence>
<evidence type="ECO:0000313" key="1">
    <source>
        <dbReference type="EMBL" id="SDP42788.1"/>
    </source>
</evidence>
<dbReference type="AlphaFoldDB" id="A0A1H0SNH8"/>
<accession>A0A1H0SNH8</accession>
<dbReference type="Pfam" id="PF10604">
    <property type="entry name" value="Polyketide_cyc2"/>
    <property type="match status" value="1"/>
</dbReference>
<dbReference type="OrthoDB" id="6024794at2"/>
<name>A0A1H0SNH8_9ACTN</name>
<sequence>MAESYSSALVEAPVERVWRLFGDFAALADWHPAITAGEIEQNSSPSEVGAVRKLWLADGSTVRERLVSFDSVRCSYGYEMLEGPFPVRNYRATVRVTPVTAGGATFAEWSANYDADEDRVIELDRAFREDVFAAGLAALARICAG</sequence>
<dbReference type="PANTHER" id="PTHR39332:SF7">
    <property type="entry name" value="SRPBCC FAMILY PROTEIN"/>
    <property type="match status" value="1"/>
</dbReference>
<protein>
    <submittedName>
        <fullName evidence="1">Polyketide cyclase / dehydrase and lipid transport</fullName>
    </submittedName>
</protein>
<keyword evidence="2" id="KW-1185">Reference proteome</keyword>
<dbReference type="RefSeq" id="WP_092599907.1">
    <property type="nucleotide sequence ID" value="NZ_FNJR01000004.1"/>
</dbReference>
<dbReference type="Proteomes" id="UP000199497">
    <property type="component" value="Unassembled WGS sequence"/>
</dbReference>
<dbReference type="InterPro" id="IPR023393">
    <property type="entry name" value="START-like_dom_sf"/>
</dbReference>
<dbReference type="CDD" id="cd07821">
    <property type="entry name" value="PYR_PYL_RCAR_like"/>
    <property type="match status" value="1"/>
</dbReference>
<dbReference type="EMBL" id="FNJR01000004">
    <property type="protein sequence ID" value="SDP42788.1"/>
    <property type="molecule type" value="Genomic_DNA"/>
</dbReference>
<dbReference type="PANTHER" id="PTHR39332">
    <property type="entry name" value="BLL4707 PROTEIN"/>
    <property type="match status" value="1"/>
</dbReference>
<dbReference type="InterPro" id="IPR019587">
    <property type="entry name" value="Polyketide_cyclase/dehydratase"/>
</dbReference>
<gene>
    <name evidence="1" type="ORF">SAMN04487905_10461</name>
</gene>